<keyword evidence="1" id="KW-0175">Coiled coil</keyword>
<dbReference type="AlphaFoldDB" id="A0AA85KHU2"/>
<feature type="coiled-coil region" evidence="1">
    <location>
        <begin position="58"/>
        <end position="85"/>
    </location>
</feature>
<evidence type="ECO:0000256" key="1">
    <source>
        <dbReference type="SAM" id="Coils"/>
    </source>
</evidence>
<organism evidence="3 4">
    <name type="scientific">Trichobilharzia regenti</name>
    <name type="common">Nasal bird schistosome</name>
    <dbReference type="NCBI Taxonomy" id="157069"/>
    <lineage>
        <taxon>Eukaryota</taxon>
        <taxon>Metazoa</taxon>
        <taxon>Spiralia</taxon>
        <taxon>Lophotrochozoa</taxon>
        <taxon>Platyhelminthes</taxon>
        <taxon>Trematoda</taxon>
        <taxon>Digenea</taxon>
        <taxon>Strigeidida</taxon>
        <taxon>Schistosomatoidea</taxon>
        <taxon>Schistosomatidae</taxon>
        <taxon>Trichobilharzia</taxon>
    </lineage>
</organism>
<accession>A0AA85KHU2</accession>
<evidence type="ECO:0000313" key="4">
    <source>
        <dbReference type="WBParaSite" id="TREG1_98400.1"/>
    </source>
</evidence>
<dbReference type="Pfam" id="PF22589">
    <property type="entry name" value="SPMIP1"/>
    <property type="match status" value="1"/>
</dbReference>
<dbReference type="PANTHER" id="PTHR35826:SF5">
    <property type="entry name" value="GENE 45521-RELATED"/>
    <property type="match status" value="1"/>
</dbReference>
<evidence type="ECO:0000259" key="2">
    <source>
        <dbReference type="Pfam" id="PF22589"/>
    </source>
</evidence>
<proteinExistence type="predicted"/>
<dbReference type="WBParaSite" id="TREG1_98400.1">
    <property type="protein sequence ID" value="TREG1_98400.1"/>
    <property type="gene ID" value="TREG1_98400"/>
</dbReference>
<dbReference type="InterPro" id="IPR054323">
    <property type="entry name" value="SPMIP1_C"/>
</dbReference>
<protein>
    <recommendedName>
        <fullName evidence="2">Sperm microtubule inner protein 1 C-terminal domain-containing protein</fullName>
    </recommendedName>
</protein>
<dbReference type="PANTHER" id="PTHR35826">
    <property type="entry name" value="PROTEIN ATP6V1FNB-LIKE"/>
    <property type="match status" value="1"/>
</dbReference>
<reference evidence="3" key="1">
    <citation type="submission" date="2022-06" db="EMBL/GenBank/DDBJ databases">
        <authorList>
            <person name="Berger JAMES D."/>
            <person name="Berger JAMES D."/>
        </authorList>
    </citation>
    <scope>NUCLEOTIDE SEQUENCE [LARGE SCALE GENOMIC DNA]</scope>
</reference>
<sequence>MARITVDDIQKQICMTEHIMKEETTALNFFLNNMDRYLAKSGVSAVLRKRLEEMHIDNDRCYKLLKEAEQRVKDKRIEEEQKKQQRQCVLMSDEELSKELDMRPASPQTMALLYEGTSHEGKGRKQYLDKRYHKSPEDKFPYPLPTSWDYGWHLSDWIRKDSVKKSPYGRVCIVNSTFYNRTGIQFGSKTEPKPWYG</sequence>
<evidence type="ECO:0000313" key="3">
    <source>
        <dbReference type="Proteomes" id="UP000050795"/>
    </source>
</evidence>
<name>A0AA85KHU2_TRIRE</name>
<dbReference type="Proteomes" id="UP000050795">
    <property type="component" value="Unassembled WGS sequence"/>
</dbReference>
<keyword evidence="3" id="KW-1185">Reference proteome</keyword>
<reference evidence="4" key="2">
    <citation type="submission" date="2023-11" db="UniProtKB">
        <authorList>
            <consortium name="WormBaseParasite"/>
        </authorList>
    </citation>
    <scope>IDENTIFICATION</scope>
</reference>
<feature type="domain" description="Sperm microtubule inner protein 1 C-terminal" evidence="2">
    <location>
        <begin position="70"/>
        <end position="185"/>
    </location>
</feature>